<dbReference type="AlphaFoldDB" id="A0A194R8N9"/>
<sequence length="114" mass="12927">MTNKVCEDNTRMDVDLQISEVLKQINNLTSTFSSRPFKAEFSKAPRILNNKPKGVYQEEATTTLDILMDKSSIPDVELNLSQPSNVTTLERLNDLDLVESKLTDLRVLQLETNL</sequence>
<gene>
    <name evidence="1" type="ORF">RR48_08683</name>
</gene>
<evidence type="ECO:0000313" key="1">
    <source>
        <dbReference type="EMBL" id="KPJ13869.1"/>
    </source>
</evidence>
<organism evidence="1 2">
    <name type="scientific">Papilio machaon</name>
    <name type="common">Old World swallowtail butterfly</name>
    <dbReference type="NCBI Taxonomy" id="76193"/>
    <lineage>
        <taxon>Eukaryota</taxon>
        <taxon>Metazoa</taxon>
        <taxon>Ecdysozoa</taxon>
        <taxon>Arthropoda</taxon>
        <taxon>Hexapoda</taxon>
        <taxon>Insecta</taxon>
        <taxon>Pterygota</taxon>
        <taxon>Neoptera</taxon>
        <taxon>Endopterygota</taxon>
        <taxon>Lepidoptera</taxon>
        <taxon>Glossata</taxon>
        <taxon>Ditrysia</taxon>
        <taxon>Papilionoidea</taxon>
        <taxon>Papilionidae</taxon>
        <taxon>Papilioninae</taxon>
        <taxon>Papilio</taxon>
    </lineage>
</organism>
<protein>
    <submittedName>
        <fullName evidence="1">Uncharacterized protein</fullName>
    </submittedName>
</protein>
<dbReference type="EMBL" id="KQ460597">
    <property type="protein sequence ID" value="KPJ13869.1"/>
    <property type="molecule type" value="Genomic_DNA"/>
</dbReference>
<evidence type="ECO:0000313" key="2">
    <source>
        <dbReference type="Proteomes" id="UP000053240"/>
    </source>
</evidence>
<keyword evidence="2" id="KW-1185">Reference proteome</keyword>
<dbReference type="Proteomes" id="UP000053240">
    <property type="component" value="Unassembled WGS sequence"/>
</dbReference>
<accession>A0A194R8N9</accession>
<proteinExistence type="predicted"/>
<reference evidence="1 2" key="1">
    <citation type="journal article" date="2015" name="Nat. Commun.">
        <title>Outbred genome sequencing and CRISPR/Cas9 gene editing in butterflies.</title>
        <authorList>
            <person name="Li X."/>
            <person name="Fan D."/>
            <person name="Zhang W."/>
            <person name="Liu G."/>
            <person name="Zhang L."/>
            <person name="Zhao L."/>
            <person name="Fang X."/>
            <person name="Chen L."/>
            <person name="Dong Y."/>
            <person name="Chen Y."/>
            <person name="Ding Y."/>
            <person name="Zhao R."/>
            <person name="Feng M."/>
            <person name="Zhu Y."/>
            <person name="Feng Y."/>
            <person name="Jiang X."/>
            <person name="Zhu D."/>
            <person name="Xiang H."/>
            <person name="Feng X."/>
            <person name="Li S."/>
            <person name="Wang J."/>
            <person name="Zhang G."/>
            <person name="Kronforst M.R."/>
            <person name="Wang W."/>
        </authorList>
    </citation>
    <scope>NUCLEOTIDE SEQUENCE [LARGE SCALE GENOMIC DNA]</scope>
    <source>
        <strain evidence="1">Ya'a_city_454_Pm</strain>
        <tissue evidence="1">Whole body</tissue>
    </source>
</reference>
<dbReference type="InParanoid" id="A0A194R8N9"/>
<name>A0A194R8N9_PAPMA</name>